<organism evidence="2 3">
    <name type="scientific">Roseateles terrae</name>
    <dbReference type="NCBI Taxonomy" id="431060"/>
    <lineage>
        <taxon>Bacteria</taxon>
        <taxon>Pseudomonadati</taxon>
        <taxon>Pseudomonadota</taxon>
        <taxon>Betaproteobacteria</taxon>
        <taxon>Burkholderiales</taxon>
        <taxon>Sphaerotilaceae</taxon>
        <taxon>Roseateles</taxon>
    </lineage>
</organism>
<gene>
    <name evidence="2" type="ORF">FHS28_001004</name>
</gene>
<reference evidence="2 3" key="1">
    <citation type="submission" date="2020-08" db="EMBL/GenBank/DDBJ databases">
        <title>Genomic Encyclopedia of Type Strains, Phase III (KMG-III): the genomes of soil and plant-associated and newly described type strains.</title>
        <authorList>
            <person name="Whitman W."/>
        </authorList>
    </citation>
    <scope>NUCLEOTIDE SEQUENCE [LARGE SCALE GENOMIC DNA]</scope>
    <source>
        <strain evidence="2 3">CECT 7247</strain>
    </source>
</reference>
<keyword evidence="3" id="KW-1185">Reference proteome</keyword>
<name>A0ABR6GNF3_9BURK</name>
<keyword evidence="1" id="KW-0472">Membrane</keyword>
<accession>A0ABR6GNF3</accession>
<dbReference type="EMBL" id="JACHXO010000001">
    <property type="protein sequence ID" value="MBB3193639.1"/>
    <property type="molecule type" value="Genomic_DNA"/>
</dbReference>
<evidence type="ECO:0000313" key="2">
    <source>
        <dbReference type="EMBL" id="MBB3193639.1"/>
    </source>
</evidence>
<evidence type="ECO:0000256" key="1">
    <source>
        <dbReference type="SAM" id="Phobius"/>
    </source>
</evidence>
<sequence length="32" mass="3319">MLEVIGAILVGAFALTFGVLSVGPMMLKPEDV</sequence>
<evidence type="ECO:0000313" key="3">
    <source>
        <dbReference type="Proteomes" id="UP000574369"/>
    </source>
</evidence>
<proteinExistence type="predicted"/>
<protein>
    <submittedName>
        <fullName evidence="2">Uncharacterized protein</fullName>
    </submittedName>
</protein>
<comment type="caution">
    <text evidence="2">The sequence shown here is derived from an EMBL/GenBank/DDBJ whole genome shotgun (WGS) entry which is preliminary data.</text>
</comment>
<keyword evidence="1" id="KW-0812">Transmembrane</keyword>
<dbReference type="Proteomes" id="UP000574369">
    <property type="component" value="Unassembled WGS sequence"/>
</dbReference>
<feature type="transmembrane region" description="Helical" evidence="1">
    <location>
        <begin position="6"/>
        <end position="27"/>
    </location>
</feature>
<keyword evidence="1" id="KW-1133">Transmembrane helix</keyword>